<protein>
    <recommendedName>
        <fullName evidence="3">Mlc titration factor A</fullName>
    </recommendedName>
</protein>
<dbReference type="EMBL" id="WWEN01000002">
    <property type="protein sequence ID" value="MYM54703.1"/>
    <property type="molecule type" value="Genomic_DNA"/>
</dbReference>
<dbReference type="InterPro" id="IPR010384">
    <property type="entry name" value="MtfA_fam"/>
</dbReference>
<dbReference type="Gene3D" id="1.10.472.150">
    <property type="entry name" value="Glucose-regulated metallo-peptidase M90, N-terminal domain"/>
    <property type="match status" value="1"/>
</dbReference>
<evidence type="ECO:0000313" key="2">
    <source>
        <dbReference type="Proteomes" id="UP000479043"/>
    </source>
</evidence>
<organism evidence="1 2">
    <name type="scientific">Thalassovita mangrovi</name>
    <dbReference type="NCBI Taxonomy" id="2692236"/>
    <lineage>
        <taxon>Bacteria</taxon>
        <taxon>Pseudomonadati</taxon>
        <taxon>Pseudomonadota</taxon>
        <taxon>Alphaproteobacteria</taxon>
        <taxon>Rhodobacterales</taxon>
        <taxon>Roseobacteraceae</taxon>
        <taxon>Thalassovita</taxon>
    </lineage>
</organism>
<gene>
    <name evidence="1" type="ORF">GR167_05260</name>
</gene>
<evidence type="ECO:0008006" key="3">
    <source>
        <dbReference type="Google" id="ProtNLM"/>
    </source>
</evidence>
<proteinExistence type="predicted"/>
<dbReference type="GO" id="GO:0008237">
    <property type="term" value="F:metallopeptidase activity"/>
    <property type="evidence" value="ECO:0007669"/>
    <property type="project" value="InterPro"/>
</dbReference>
<comment type="caution">
    <text evidence="1">The sequence shown here is derived from an EMBL/GenBank/DDBJ whole genome shotgun (WGS) entry which is preliminary data.</text>
</comment>
<dbReference type="CDD" id="cd20169">
    <property type="entry name" value="Peptidase_M90_mtfA"/>
    <property type="match status" value="1"/>
</dbReference>
<dbReference type="Pfam" id="PF06167">
    <property type="entry name" value="Peptidase_M90"/>
    <property type="match status" value="1"/>
</dbReference>
<accession>A0A6L8LG68</accession>
<reference evidence="1 2" key="1">
    <citation type="submission" date="2020-01" db="EMBL/GenBank/DDBJ databases">
        <authorList>
            <person name="Chen S."/>
        </authorList>
    </citation>
    <scope>NUCLEOTIDE SEQUENCE [LARGE SCALE GENOMIC DNA]</scope>
    <source>
        <strain evidence="1 2">GS-10</strain>
    </source>
</reference>
<dbReference type="PANTHER" id="PTHR30164:SF2">
    <property type="entry name" value="PROTEIN MTFA"/>
    <property type="match status" value="1"/>
</dbReference>
<dbReference type="SUPFAM" id="SSF55486">
    <property type="entry name" value="Metalloproteases ('zincins'), catalytic domain"/>
    <property type="match status" value="1"/>
</dbReference>
<dbReference type="Gene3D" id="3.40.390.10">
    <property type="entry name" value="Collagenase (Catalytic Domain)"/>
    <property type="match status" value="1"/>
</dbReference>
<keyword evidence="2" id="KW-1185">Reference proteome</keyword>
<evidence type="ECO:0000313" key="1">
    <source>
        <dbReference type="EMBL" id="MYM54703.1"/>
    </source>
</evidence>
<dbReference type="InterPro" id="IPR042252">
    <property type="entry name" value="MtfA_N"/>
</dbReference>
<dbReference type="AlphaFoldDB" id="A0A6L8LG68"/>
<name>A0A6L8LG68_9RHOB</name>
<dbReference type="GO" id="GO:0004177">
    <property type="term" value="F:aminopeptidase activity"/>
    <property type="evidence" value="ECO:0007669"/>
    <property type="project" value="TreeGrafter"/>
</dbReference>
<dbReference type="InterPro" id="IPR024079">
    <property type="entry name" value="MetalloPept_cat_dom_sf"/>
</dbReference>
<dbReference type="GO" id="GO:0005829">
    <property type="term" value="C:cytosol"/>
    <property type="evidence" value="ECO:0007669"/>
    <property type="project" value="TreeGrafter"/>
</dbReference>
<dbReference type="PANTHER" id="PTHR30164">
    <property type="entry name" value="MTFA PEPTIDASE"/>
    <property type="match status" value="1"/>
</dbReference>
<sequence>MTVYLILLCVAAAAGVFVFRARSKRQKRENLLASPLSDPQRAIVAQQVPLTRRLPDALHGKLEGKINAFLDQIEFIGCDGLEVTEEMRLSIAAQACLLIVNSDTWYDHLRTILIYPGAFKSRQTEHHGYVVTERETVRTGESWARGPVILSWAHAQQGAFNDRDGHNVVFHEFAHQIDDLSGHTDGVPVLDGAQSFAAWARAFATAYEAHVHNVEAGHKTVLDAYGAEGPEEFFAVAVEAFFEKPAILKHKEPAIYEQLSLLFRLEPETWE</sequence>
<dbReference type="Proteomes" id="UP000479043">
    <property type="component" value="Unassembled WGS sequence"/>
</dbReference>
<dbReference type="RefSeq" id="WP_160972377.1">
    <property type="nucleotide sequence ID" value="NZ_WWEN01000002.1"/>
</dbReference>